<comment type="caution">
    <text evidence="1">The sequence shown here is derived from an EMBL/GenBank/DDBJ whole genome shotgun (WGS) entry which is preliminary data.</text>
</comment>
<name>A0AAN8E7G1_9EURO</name>
<sequence length="141" mass="16606">MTSLVSRDEAQDLDFDLFRTLEHITLRPHPTRWLLRTQFQSKTEEIRLGEFQCVMDEEARGFYDTLKDTTQEFYGLKTAFRKGVLVTLIRELEVNTDTVYRSWHQVSKEGPKVLSAKNFVCCRGRRRTRRQAEEKRGSTGD</sequence>
<dbReference type="AlphaFoldDB" id="A0AAN8E7G1"/>
<protein>
    <submittedName>
        <fullName evidence="1">Uncharacterized protein</fullName>
    </submittedName>
</protein>
<accession>A0AAN8E7G1</accession>
<organism evidence="1 2">
    <name type="scientific">Knufia fluminis</name>
    <dbReference type="NCBI Taxonomy" id="191047"/>
    <lineage>
        <taxon>Eukaryota</taxon>
        <taxon>Fungi</taxon>
        <taxon>Dikarya</taxon>
        <taxon>Ascomycota</taxon>
        <taxon>Pezizomycotina</taxon>
        <taxon>Eurotiomycetes</taxon>
        <taxon>Chaetothyriomycetidae</taxon>
        <taxon>Chaetothyriales</taxon>
        <taxon>Trichomeriaceae</taxon>
        <taxon>Knufia</taxon>
    </lineage>
</organism>
<evidence type="ECO:0000313" key="1">
    <source>
        <dbReference type="EMBL" id="KAK5947804.1"/>
    </source>
</evidence>
<proteinExistence type="predicted"/>
<evidence type="ECO:0000313" key="2">
    <source>
        <dbReference type="Proteomes" id="UP001316803"/>
    </source>
</evidence>
<dbReference type="EMBL" id="JAKLMC020000066">
    <property type="protein sequence ID" value="KAK5947804.1"/>
    <property type="molecule type" value="Genomic_DNA"/>
</dbReference>
<keyword evidence="2" id="KW-1185">Reference proteome</keyword>
<dbReference type="Proteomes" id="UP001316803">
    <property type="component" value="Unassembled WGS sequence"/>
</dbReference>
<reference evidence="1 2" key="1">
    <citation type="submission" date="2022-12" db="EMBL/GenBank/DDBJ databases">
        <title>Genomic features and morphological characterization of a novel Knufia sp. strain isolated from spacecraft assembly facility.</title>
        <authorList>
            <person name="Teixeira M."/>
            <person name="Chander A.M."/>
            <person name="Stajich J.E."/>
            <person name="Venkateswaran K."/>
        </authorList>
    </citation>
    <scope>NUCLEOTIDE SEQUENCE [LARGE SCALE GENOMIC DNA]</scope>
    <source>
        <strain evidence="1 2">FJI-L2-BK-P2</strain>
    </source>
</reference>
<gene>
    <name evidence="1" type="ORF">OHC33_011174</name>
</gene>